<protein>
    <submittedName>
        <fullName evidence="5">LL-diaminopimelate aminotransferase</fullName>
    </submittedName>
</protein>
<name>A0ABP9WKT8_9GAMM</name>
<dbReference type="InterPro" id="IPR050881">
    <property type="entry name" value="LL-DAP_aminotransferase"/>
</dbReference>
<dbReference type="InterPro" id="IPR015422">
    <property type="entry name" value="PyrdxlP-dep_Trfase_small"/>
</dbReference>
<keyword evidence="6" id="KW-1185">Reference proteome</keyword>
<dbReference type="PANTHER" id="PTHR42832:SF3">
    <property type="entry name" value="L-GLUTAMINE--4-(METHYLSULFANYL)-2-OXOBUTANOATE AMINOTRANSFERASE"/>
    <property type="match status" value="1"/>
</dbReference>
<keyword evidence="2 5" id="KW-0032">Aminotransferase</keyword>
<comment type="cofactor">
    <cofactor evidence="1">
        <name>pyridoxal 5'-phosphate</name>
        <dbReference type="ChEBI" id="CHEBI:597326"/>
    </cofactor>
</comment>
<dbReference type="Gene3D" id="3.40.640.10">
    <property type="entry name" value="Type I PLP-dependent aspartate aminotransferase-like (Major domain)"/>
    <property type="match status" value="1"/>
</dbReference>
<evidence type="ECO:0000313" key="6">
    <source>
        <dbReference type="Proteomes" id="UP001408594"/>
    </source>
</evidence>
<dbReference type="Proteomes" id="UP001408594">
    <property type="component" value="Unassembled WGS sequence"/>
</dbReference>
<dbReference type="NCBIfam" id="TIGR03538">
    <property type="entry name" value="DapC_gpp"/>
    <property type="match status" value="1"/>
</dbReference>
<dbReference type="EMBL" id="BAABRT010000002">
    <property type="protein sequence ID" value="GAA5523818.1"/>
    <property type="molecule type" value="Genomic_DNA"/>
</dbReference>
<dbReference type="InterPro" id="IPR004839">
    <property type="entry name" value="Aminotransferase_I/II_large"/>
</dbReference>
<dbReference type="InterPro" id="IPR019878">
    <property type="entry name" value="DapC_beta/gammaproteobac"/>
</dbReference>
<evidence type="ECO:0000256" key="2">
    <source>
        <dbReference type="ARBA" id="ARBA00022576"/>
    </source>
</evidence>
<dbReference type="InterPro" id="IPR015421">
    <property type="entry name" value="PyrdxlP-dep_Trfase_major"/>
</dbReference>
<dbReference type="Gene3D" id="3.90.1150.10">
    <property type="entry name" value="Aspartate Aminotransferase, domain 1"/>
    <property type="match status" value="1"/>
</dbReference>
<proteinExistence type="predicted"/>
<evidence type="ECO:0000256" key="1">
    <source>
        <dbReference type="ARBA" id="ARBA00001933"/>
    </source>
</evidence>
<keyword evidence="3" id="KW-0808">Transferase</keyword>
<organism evidence="5 6">
    <name type="scientific">Microbulbifer aestuariivivens</name>
    <dbReference type="NCBI Taxonomy" id="1908308"/>
    <lineage>
        <taxon>Bacteria</taxon>
        <taxon>Pseudomonadati</taxon>
        <taxon>Pseudomonadota</taxon>
        <taxon>Gammaproteobacteria</taxon>
        <taxon>Cellvibrionales</taxon>
        <taxon>Microbulbiferaceae</taxon>
        <taxon>Microbulbifer</taxon>
    </lineage>
</organism>
<gene>
    <name evidence="5" type="primary">dapL</name>
    <name evidence="5" type="ORF">Maes01_00367</name>
</gene>
<feature type="domain" description="Aminotransferase class I/classII large" evidence="4">
    <location>
        <begin position="31"/>
        <end position="385"/>
    </location>
</feature>
<dbReference type="Pfam" id="PF00155">
    <property type="entry name" value="Aminotran_1_2"/>
    <property type="match status" value="1"/>
</dbReference>
<dbReference type="SUPFAM" id="SSF53383">
    <property type="entry name" value="PLP-dependent transferases"/>
    <property type="match status" value="1"/>
</dbReference>
<dbReference type="GO" id="GO:0008483">
    <property type="term" value="F:transaminase activity"/>
    <property type="evidence" value="ECO:0007669"/>
    <property type="project" value="UniProtKB-KW"/>
</dbReference>
<evidence type="ECO:0000313" key="5">
    <source>
        <dbReference type="EMBL" id="GAA5523818.1"/>
    </source>
</evidence>
<reference evidence="5 6" key="1">
    <citation type="submission" date="2024-02" db="EMBL/GenBank/DDBJ databases">
        <title>Microbulbifer aestuariivivens NBRC 112533.</title>
        <authorList>
            <person name="Ichikawa N."/>
            <person name="Katano-Makiyama Y."/>
            <person name="Hidaka K."/>
        </authorList>
    </citation>
    <scope>NUCLEOTIDE SEQUENCE [LARGE SCALE GENOMIC DNA]</scope>
    <source>
        <strain evidence="5 6">NBRC 112533</strain>
    </source>
</reference>
<dbReference type="InterPro" id="IPR015424">
    <property type="entry name" value="PyrdxlP-dep_Trfase"/>
</dbReference>
<accession>A0ABP9WKT8</accession>
<dbReference type="PANTHER" id="PTHR42832">
    <property type="entry name" value="AMINO ACID AMINOTRANSFERASE"/>
    <property type="match status" value="1"/>
</dbReference>
<sequence>MNNKLDLLQPYPFTKLAALKKDVVPADKPHIALSIGEPKHAPPAFAAETLTANLDKLAVYPATKGIEPLREAIADWLCGRFQLGKVCADSQVLPVNGTREALFAFAQAAVSPGSKVIMPNPFYQIYEGAALLAGAEPHLVSCRADNGFKPDFDSVPAHVWRQCDLLYLCTPGNPTGALLDSAELKKLIALADQHDFIIASDECYSELYFDENRPPVGLLQACEELGRSDFRRCVVFHSLSKRSNLPGLRSGFVAGDGEILQKFLLYRTYHGCAMPLPSQYASIAAWRDEEHVRHNRALYRQKFASVLEILDGCLDVAQPDASFYLWPRVGDGEAFARELYRQQNITVLPGSFLAREVNGENPGAEYVRMALVATSEECAEAAQRIREFCR</sequence>
<evidence type="ECO:0000256" key="3">
    <source>
        <dbReference type="ARBA" id="ARBA00022679"/>
    </source>
</evidence>
<comment type="caution">
    <text evidence="5">The sequence shown here is derived from an EMBL/GenBank/DDBJ whole genome shotgun (WGS) entry which is preliminary data.</text>
</comment>
<dbReference type="RefSeq" id="WP_345548296.1">
    <property type="nucleotide sequence ID" value="NZ_BAABRT010000002.1"/>
</dbReference>
<evidence type="ECO:0000259" key="4">
    <source>
        <dbReference type="Pfam" id="PF00155"/>
    </source>
</evidence>
<dbReference type="CDD" id="cd00609">
    <property type="entry name" value="AAT_like"/>
    <property type="match status" value="1"/>
</dbReference>